<evidence type="ECO:0000256" key="1">
    <source>
        <dbReference type="ARBA" id="ARBA00004479"/>
    </source>
</evidence>
<keyword evidence="3" id="KW-0723">Serine/threonine-protein kinase</keyword>
<keyword evidence="12 19" id="KW-1133">Transmembrane helix</keyword>
<dbReference type="PANTHER" id="PTHR48006:SF48">
    <property type="entry name" value="PROTEIN KINASE DOMAIN-CONTAINING PROTEIN"/>
    <property type="match status" value="1"/>
</dbReference>
<evidence type="ECO:0000256" key="18">
    <source>
        <dbReference type="PROSITE-ProRule" id="PRU10141"/>
    </source>
</evidence>
<name>A0ABM3I921_ZIZJJ</name>
<evidence type="ECO:0000256" key="16">
    <source>
        <dbReference type="ARBA" id="ARBA00047899"/>
    </source>
</evidence>
<keyword evidence="8" id="KW-0732">Signal</keyword>
<evidence type="ECO:0000256" key="7">
    <source>
        <dbReference type="ARBA" id="ARBA00022692"/>
    </source>
</evidence>
<dbReference type="InterPro" id="IPR000719">
    <property type="entry name" value="Prot_kinase_dom"/>
</dbReference>
<evidence type="ECO:0000256" key="14">
    <source>
        <dbReference type="ARBA" id="ARBA00023170"/>
    </source>
</evidence>
<dbReference type="Gene3D" id="2.60.120.430">
    <property type="entry name" value="Galactose-binding lectin"/>
    <property type="match status" value="1"/>
</dbReference>
<keyword evidence="11 18" id="KW-0067">ATP-binding</keyword>
<evidence type="ECO:0000256" key="11">
    <source>
        <dbReference type="ARBA" id="ARBA00022840"/>
    </source>
</evidence>
<evidence type="ECO:0000313" key="21">
    <source>
        <dbReference type="Proteomes" id="UP001652623"/>
    </source>
</evidence>
<evidence type="ECO:0000256" key="17">
    <source>
        <dbReference type="ARBA" id="ARBA00048679"/>
    </source>
</evidence>
<keyword evidence="3" id="KW-0418">Kinase</keyword>
<dbReference type="SUPFAM" id="SSF56112">
    <property type="entry name" value="Protein kinase-like (PK-like)"/>
    <property type="match status" value="1"/>
</dbReference>
<keyword evidence="15" id="KW-0325">Glycoprotein</keyword>
<comment type="catalytic activity">
    <reaction evidence="17">
        <text>L-seryl-[protein] + ATP = O-phospho-L-seryl-[protein] + ADP + H(+)</text>
        <dbReference type="Rhea" id="RHEA:17989"/>
        <dbReference type="Rhea" id="RHEA-COMP:9863"/>
        <dbReference type="Rhea" id="RHEA-COMP:11604"/>
        <dbReference type="ChEBI" id="CHEBI:15378"/>
        <dbReference type="ChEBI" id="CHEBI:29999"/>
        <dbReference type="ChEBI" id="CHEBI:30616"/>
        <dbReference type="ChEBI" id="CHEBI:83421"/>
        <dbReference type="ChEBI" id="CHEBI:456216"/>
        <dbReference type="EC" id="2.7.11.1"/>
    </reaction>
</comment>
<sequence>MSSEPSVWRFVKFIFLLDYFLIWLLSSQLIELQIVAEGQEALLPPKEVSALNVIADKLELKSVPYFTAQFCNQSASLYDVGIYCDCSYKNATRCHIDGISLGNRGLTGTIPEELANLAHLTTLTLDNNELHGEIPAELGNLQFLYEMDLSNNRLSGKVPSTLGNLNVQVWKRSEKKGTIIAAELTAAEHISSPIKVPPGGNIVIKDVFGLDCDLRVTFDLDLSMNQLVGPIPESLGNIKVDESLGNLSPHCLSFSISLSHNRLSGEIPASLGKLKFLVSLELQNNLLTGPIPPSLGNISYLQNLDLGENNLDGTLPETLGDLDSLSYLMLQSNYFTGDLPQSYGKLGLYLFSISGNFLSGSFPNFITNWTYISTLSLYGNSFSGSISPEIFNLSKLQDLMISDVWNSSFQFPSNSMLSRITNLVMRNCSITDAIPRYLFNVSSLKFLDLSFNSLTGGIPDFNIRDLSFNRIKYMSFANNTLDGTIPAWIGTAEGTKIDLSNNNFSKLGFKLQEKSNLNLFQCCNESIAPSMTSFKQIIEKRCPGEKHMNHSLFINCGGEETNIGGNHYDSDNKTSQFYVSQKGNWAYSNSGGFLSTSRTLNSSEYIKRVKCGISVADAPLYEKARLSPASLKYYGFCLREGSYNVTLHFAEIVYAEDEDHSSSMKRIFDVYIQGERKQTDFNIKDRARGPNRNIAITNLTAKVTNVSILEIHLYWTGKGSPADSTHFNGPLISAIAVTPEFPIEDDKGLSPAHISLITVASMAFAALLLLSLAWAMGCFGKEDLHEINVGLEKPVTLKQLKDATRKFGKEMEIGHGSFGTVYRAELQPKYNIAVKRFFTNSTEGINKLKSEFYNTLQKLTHENLIRLFDVYVGKGMYLLIYEYMENRSLQHVLFGDSNGKITLEWKDRYKICLGIANGLKYLHDELPKGPRLKMVHRGIKPSNILLDGNLNAKISDFGNSVLYAEDYQENQFKLMKEEASHGYMAPEYLMFGAISCKYDVYGYGVVILEIVCGRRNAGQKLNQEQLDFLVEEVVLAESEGRLHEMVDKNLSSYDQTEAMTILKLAVKCTNISASFRPTMSEVVSVLKGDKTIDDIWKPASTQILCQNCFKSLHEDDGAGDQLQA</sequence>
<feature type="domain" description="Protein kinase" evidence="20">
    <location>
        <begin position="807"/>
        <end position="1092"/>
    </location>
</feature>
<dbReference type="Gene3D" id="3.80.10.10">
    <property type="entry name" value="Ribonuclease Inhibitor"/>
    <property type="match status" value="2"/>
</dbReference>
<feature type="binding site" evidence="18">
    <location>
        <position position="835"/>
    </location>
    <ligand>
        <name>ATP</name>
        <dbReference type="ChEBI" id="CHEBI:30616"/>
    </ligand>
</feature>
<keyword evidence="5" id="KW-0433">Leucine-rich repeat</keyword>
<keyword evidence="13 19" id="KW-0472">Membrane</keyword>
<evidence type="ECO:0000256" key="3">
    <source>
        <dbReference type="ARBA" id="ARBA00022527"/>
    </source>
</evidence>
<dbReference type="GeneID" id="107434852"/>
<keyword evidence="4" id="KW-0597">Phosphoprotein</keyword>
<evidence type="ECO:0000256" key="12">
    <source>
        <dbReference type="ARBA" id="ARBA00022989"/>
    </source>
</evidence>
<evidence type="ECO:0000256" key="19">
    <source>
        <dbReference type="SAM" id="Phobius"/>
    </source>
</evidence>
<feature type="transmembrane region" description="Helical" evidence="19">
    <location>
        <begin position="6"/>
        <end position="25"/>
    </location>
</feature>
<dbReference type="Gene3D" id="3.30.200.20">
    <property type="entry name" value="Phosphorylase Kinase, domain 1"/>
    <property type="match status" value="1"/>
</dbReference>
<dbReference type="EC" id="2.7.11.1" evidence="2"/>
<dbReference type="InterPro" id="IPR017441">
    <property type="entry name" value="Protein_kinase_ATP_BS"/>
</dbReference>
<dbReference type="PROSITE" id="PS50011">
    <property type="entry name" value="PROTEIN_KINASE_DOM"/>
    <property type="match status" value="1"/>
</dbReference>
<dbReference type="InterPro" id="IPR032675">
    <property type="entry name" value="LRR_dom_sf"/>
</dbReference>
<dbReference type="InterPro" id="IPR011009">
    <property type="entry name" value="Kinase-like_dom_sf"/>
</dbReference>
<dbReference type="Pfam" id="PF11721">
    <property type="entry name" value="Malectin"/>
    <property type="match status" value="1"/>
</dbReference>
<evidence type="ECO:0000256" key="6">
    <source>
        <dbReference type="ARBA" id="ARBA00022679"/>
    </source>
</evidence>
<dbReference type="InterPro" id="IPR051824">
    <property type="entry name" value="LRR_Rcpt-Like_S/T_Kinase"/>
</dbReference>
<reference evidence="21" key="1">
    <citation type="submission" date="2025-05" db="UniProtKB">
        <authorList>
            <consortium name="RefSeq"/>
        </authorList>
    </citation>
    <scope>NUCLEOTIDE SEQUENCE [LARGE SCALE GENOMIC DNA]</scope>
</reference>
<evidence type="ECO:0000259" key="20">
    <source>
        <dbReference type="PROSITE" id="PS50011"/>
    </source>
</evidence>
<accession>A0ABM3I921</accession>
<keyword evidence="14" id="KW-0675">Receptor</keyword>
<evidence type="ECO:0000256" key="13">
    <source>
        <dbReference type="ARBA" id="ARBA00023136"/>
    </source>
</evidence>
<evidence type="ECO:0000256" key="2">
    <source>
        <dbReference type="ARBA" id="ARBA00012513"/>
    </source>
</evidence>
<dbReference type="Gene3D" id="1.10.510.10">
    <property type="entry name" value="Transferase(Phosphotransferase) domain 1"/>
    <property type="match status" value="1"/>
</dbReference>
<dbReference type="InterPro" id="IPR001611">
    <property type="entry name" value="Leu-rich_rpt"/>
</dbReference>
<organism evidence="21 22">
    <name type="scientific">Ziziphus jujuba</name>
    <name type="common">Chinese jujube</name>
    <name type="synonym">Ziziphus sativa</name>
    <dbReference type="NCBI Taxonomy" id="326968"/>
    <lineage>
        <taxon>Eukaryota</taxon>
        <taxon>Viridiplantae</taxon>
        <taxon>Streptophyta</taxon>
        <taxon>Embryophyta</taxon>
        <taxon>Tracheophyta</taxon>
        <taxon>Spermatophyta</taxon>
        <taxon>Magnoliopsida</taxon>
        <taxon>eudicotyledons</taxon>
        <taxon>Gunneridae</taxon>
        <taxon>Pentapetalae</taxon>
        <taxon>rosids</taxon>
        <taxon>fabids</taxon>
        <taxon>Rosales</taxon>
        <taxon>Rhamnaceae</taxon>
        <taxon>Paliureae</taxon>
        <taxon>Ziziphus</taxon>
    </lineage>
</organism>
<dbReference type="Proteomes" id="UP001652623">
    <property type="component" value="Chromosome 1"/>
</dbReference>
<proteinExistence type="predicted"/>
<keyword evidence="6" id="KW-0808">Transferase</keyword>
<keyword evidence="7 19" id="KW-0812">Transmembrane</keyword>
<dbReference type="PROSITE" id="PS00107">
    <property type="entry name" value="PROTEIN_KINASE_ATP"/>
    <property type="match status" value="1"/>
</dbReference>
<reference evidence="22" key="2">
    <citation type="submission" date="2025-08" db="UniProtKB">
        <authorList>
            <consortium name="RefSeq"/>
        </authorList>
    </citation>
    <scope>IDENTIFICATION</scope>
    <source>
        <tissue evidence="22">Seedling</tissue>
    </source>
</reference>
<evidence type="ECO:0000313" key="22">
    <source>
        <dbReference type="RefSeq" id="XP_048323546.2"/>
    </source>
</evidence>
<dbReference type="RefSeq" id="XP_048323546.2">
    <property type="nucleotide sequence ID" value="XM_048467589.2"/>
</dbReference>
<evidence type="ECO:0000256" key="10">
    <source>
        <dbReference type="ARBA" id="ARBA00022741"/>
    </source>
</evidence>
<dbReference type="SUPFAM" id="SSF52058">
    <property type="entry name" value="L domain-like"/>
    <property type="match status" value="2"/>
</dbReference>
<protein>
    <recommendedName>
        <fullName evidence="2">non-specific serine/threonine protein kinase</fullName>
        <ecNumber evidence="2">2.7.11.1</ecNumber>
    </recommendedName>
</protein>
<dbReference type="Pfam" id="PF00560">
    <property type="entry name" value="LRR_1"/>
    <property type="match status" value="6"/>
</dbReference>
<keyword evidence="9" id="KW-0677">Repeat</keyword>
<gene>
    <name evidence="22" type="primary">LOC107434852</name>
</gene>
<keyword evidence="21" id="KW-1185">Reference proteome</keyword>
<dbReference type="Pfam" id="PF00069">
    <property type="entry name" value="Pkinase"/>
    <property type="match status" value="1"/>
</dbReference>
<evidence type="ECO:0000256" key="15">
    <source>
        <dbReference type="ARBA" id="ARBA00023180"/>
    </source>
</evidence>
<evidence type="ECO:0000256" key="5">
    <source>
        <dbReference type="ARBA" id="ARBA00022614"/>
    </source>
</evidence>
<evidence type="ECO:0000256" key="8">
    <source>
        <dbReference type="ARBA" id="ARBA00022729"/>
    </source>
</evidence>
<evidence type="ECO:0000256" key="9">
    <source>
        <dbReference type="ARBA" id="ARBA00022737"/>
    </source>
</evidence>
<keyword evidence="10 18" id="KW-0547">Nucleotide-binding</keyword>
<comment type="catalytic activity">
    <reaction evidence="16">
        <text>L-threonyl-[protein] + ATP = O-phospho-L-threonyl-[protein] + ADP + H(+)</text>
        <dbReference type="Rhea" id="RHEA:46608"/>
        <dbReference type="Rhea" id="RHEA-COMP:11060"/>
        <dbReference type="Rhea" id="RHEA-COMP:11605"/>
        <dbReference type="ChEBI" id="CHEBI:15378"/>
        <dbReference type="ChEBI" id="CHEBI:30013"/>
        <dbReference type="ChEBI" id="CHEBI:30616"/>
        <dbReference type="ChEBI" id="CHEBI:61977"/>
        <dbReference type="ChEBI" id="CHEBI:456216"/>
        <dbReference type="EC" id="2.7.11.1"/>
    </reaction>
</comment>
<dbReference type="InterPro" id="IPR021720">
    <property type="entry name" value="Malectin_dom"/>
</dbReference>
<comment type="subcellular location">
    <subcellularLocation>
        <location evidence="1">Membrane</location>
        <topology evidence="1">Single-pass type I membrane protein</topology>
    </subcellularLocation>
</comment>
<dbReference type="PANTHER" id="PTHR48006">
    <property type="entry name" value="LEUCINE-RICH REPEAT-CONTAINING PROTEIN DDB_G0281931-RELATED"/>
    <property type="match status" value="1"/>
</dbReference>
<evidence type="ECO:0000256" key="4">
    <source>
        <dbReference type="ARBA" id="ARBA00022553"/>
    </source>
</evidence>